<gene>
    <name evidence="3" type="ORF">M9Y10_027405</name>
</gene>
<dbReference type="Gene3D" id="1.20.920.10">
    <property type="entry name" value="Bromodomain-like"/>
    <property type="match status" value="1"/>
</dbReference>
<accession>A0ABR2H723</accession>
<name>A0ABR2H723_9EUKA</name>
<dbReference type="InterPro" id="IPR036427">
    <property type="entry name" value="Bromodomain-like_sf"/>
</dbReference>
<dbReference type="EMBL" id="JAPFFF010000042">
    <property type="protein sequence ID" value="KAK8841205.1"/>
    <property type="molecule type" value="Genomic_DNA"/>
</dbReference>
<dbReference type="Pfam" id="PF00439">
    <property type="entry name" value="Bromodomain"/>
    <property type="match status" value="1"/>
</dbReference>
<dbReference type="InterPro" id="IPR001487">
    <property type="entry name" value="Bromodomain"/>
</dbReference>
<protein>
    <recommendedName>
        <fullName evidence="2">Bromo domain-containing protein</fullName>
    </recommendedName>
</protein>
<reference evidence="3 4" key="1">
    <citation type="submission" date="2024-04" db="EMBL/GenBank/DDBJ databases">
        <title>Tritrichomonas musculus Genome.</title>
        <authorList>
            <person name="Alves-Ferreira E."/>
            <person name="Grigg M."/>
            <person name="Lorenzi H."/>
            <person name="Galac M."/>
        </authorList>
    </citation>
    <scope>NUCLEOTIDE SEQUENCE [LARGE SCALE GENOMIC DNA]</scope>
    <source>
        <strain evidence="3 4">EAF2021</strain>
    </source>
</reference>
<comment type="caution">
    <text evidence="3">The sequence shown here is derived from an EMBL/GenBank/DDBJ whole genome shotgun (WGS) entry which is preliminary data.</text>
</comment>
<proteinExistence type="predicted"/>
<feature type="domain" description="Bromo" evidence="2">
    <location>
        <begin position="14"/>
        <end position="80"/>
    </location>
</feature>
<evidence type="ECO:0000313" key="4">
    <source>
        <dbReference type="Proteomes" id="UP001470230"/>
    </source>
</evidence>
<dbReference type="Proteomes" id="UP001470230">
    <property type="component" value="Unassembled WGS sequence"/>
</dbReference>
<evidence type="ECO:0000256" key="1">
    <source>
        <dbReference type="ARBA" id="ARBA00023117"/>
    </source>
</evidence>
<dbReference type="SUPFAM" id="SSF47370">
    <property type="entry name" value="Bromodomain"/>
    <property type="match status" value="1"/>
</dbReference>
<keyword evidence="1" id="KW-0103">Bromodomain</keyword>
<organism evidence="3 4">
    <name type="scientific">Tritrichomonas musculus</name>
    <dbReference type="NCBI Taxonomy" id="1915356"/>
    <lineage>
        <taxon>Eukaryota</taxon>
        <taxon>Metamonada</taxon>
        <taxon>Parabasalia</taxon>
        <taxon>Tritrichomonadida</taxon>
        <taxon>Tritrichomonadidae</taxon>
        <taxon>Tritrichomonas</taxon>
    </lineage>
</organism>
<keyword evidence="4" id="KW-1185">Reference proteome</keyword>
<evidence type="ECO:0000313" key="3">
    <source>
        <dbReference type="EMBL" id="KAK8841205.1"/>
    </source>
</evidence>
<evidence type="ECO:0000259" key="2">
    <source>
        <dbReference type="Pfam" id="PF00439"/>
    </source>
</evidence>
<sequence length="237" mass="27983">MIDSISWDKQKTYCIQIIDELLQHPIAKIFRQPIKCHLPSKSNPNNIPPQTLNLEIIKNRTNETYQSYQDWLLDMKLFFTTITHRNVNYLYKISANELNEKFEKKLKCFEYLNDPKWTEKCHQLKSKIDFLLKNSPDIIKNCFPSDFTIDFESTKFTNVEADYLARCSDLVKSSSDILSVINIIKNDPAQINFDAPNVSINIRNLHKKTLFLLFTFFQKRFPEEPIVPRKIYPVPTQ</sequence>